<dbReference type="InterPro" id="IPR036188">
    <property type="entry name" value="FAD/NAD-bd_sf"/>
</dbReference>
<dbReference type="EMBL" id="UGAB01000002">
    <property type="protein sequence ID" value="STF40544.1"/>
    <property type="molecule type" value="Genomic_DNA"/>
</dbReference>
<evidence type="ECO:0000259" key="11">
    <source>
        <dbReference type="Pfam" id="PF05430"/>
    </source>
</evidence>
<dbReference type="SUPFAM" id="SSF53335">
    <property type="entry name" value="S-adenosyl-L-methionine-dependent methyltransferases"/>
    <property type="match status" value="1"/>
</dbReference>
<keyword evidence="7" id="KW-0274">FAD</keyword>
<dbReference type="InterPro" id="IPR047785">
    <property type="entry name" value="tRNA_MNMC2"/>
</dbReference>
<evidence type="ECO:0000259" key="10">
    <source>
        <dbReference type="Pfam" id="PF01266"/>
    </source>
</evidence>
<dbReference type="Gene3D" id="3.40.50.150">
    <property type="entry name" value="Vaccinia Virus protein VP39"/>
    <property type="match status" value="1"/>
</dbReference>
<dbReference type="PANTHER" id="PTHR39963">
    <property type="entry name" value="SLL0983 PROTEIN"/>
    <property type="match status" value="1"/>
</dbReference>
<evidence type="ECO:0000256" key="1">
    <source>
        <dbReference type="ARBA" id="ARBA00022490"/>
    </source>
</evidence>
<evidence type="ECO:0000313" key="13">
    <source>
        <dbReference type="Proteomes" id="UP000254877"/>
    </source>
</evidence>
<dbReference type="Pfam" id="PF05430">
    <property type="entry name" value="Methyltransf_30"/>
    <property type="match status" value="1"/>
</dbReference>
<evidence type="ECO:0000256" key="3">
    <source>
        <dbReference type="ARBA" id="ARBA00022630"/>
    </source>
</evidence>
<accession>A0A376L9W0</accession>
<keyword evidence="8" id="KW-0560">Oxidoreductase</keyword>
<dbReference type="GO" id="GO:0016645">
    <property type="term" value="F:oxidoreductase activity, acting on the CH-NH group of donors"/>
    <property type="evidence" value="ECO:0007669"/>
    <property type="project" value="InterPro"/>
</dbReference>
<keyword evidence="4" id="KW-0808">Transferase</keyword>
<evidence type="ECO:0000256" key="9">
    <source>
        <dbReference type="ARBA" id="ARBA00023268"/>
    </source>
</evidence>
<evidence type="ECO:0000256" key="7">
    <source>
        <dbReference type="ARBA" id="ARBA00022827"/>
    </source>
</evidence>
<dbReference type="PANTHER" id="PTHR39963:SF1">
    <property type="entry name" value="MNMC-LIKE METHYLTRANSFERASE DOMAIN-CONTAINING PROTEIN"/>
    <property type="match status" value="1"/>
</dbReference>
<proteinExistence type="predicted"/>
<evidence type="ECO:0000256" key="6">
    <source>
        <dbReference type="ARBA" id="ARBA00022694"/>
    </source>
</evidence>
<name>A0A376L9W0_ECOLX</name>
<dbReference type="InterPro" id="IPR006076">
    <property type="entry name" value="FAD-dep_OxRdtase"/>
</dbReference>
<reference evidence="12 13" key="1">
    <citation type="submission" date="2018-06" db="EMBL/GenBank/DDBJ databases">
        <authorList>
            <consortium name="Pathogen Informatics"/>
            <person name="Doyle S."/>
        </authorList>
    </citation>
    <scope>NUCLEOTIDE SEQUENCE [LARGE SCALE GENOMIC DNA]</scope>
    <source>
        <strain evidence="12 13">NCTC7928</strain>
    </source>
</reference>
<evidence type="ECO:0000256" key="5">
    <source>
        <dbReference type="ARBA" id="ARBA00022691"/>
    </source>
</evidence>
<keyword evidence="3" id="KW-0285">Flavoprotein</keyword>
<dbReference type="SUPFAM" id="SSF51905">
    <property type="entry name" value="FAD/NAD(P)-binding domain"/>
    <property type="match status" value="1"/>
</dbReference>
<dbReference type="Proteomes" id="UP000254877">
    <property type="component" value="Unassembled WGS sequence"/>
</dbReference>
<keyword evidence="2" id="KW-0489">Methyltransferase</keyword>
<dbReference type="Pfam" id="PF01266">
    <property type="entry name" value="DAO"/>
    <property type="match status" value="1"/>
</dbReference>
<dbReference type="NCBIfam" id="NF033855">
    <property type="entry name" value="tRNA_MNMC2"/>
    <property type="match status" value="1"/>
</dbReference>
<evidence type="ECO:0000313" key="12">
    <source>
        <dbReference type="EMBL" id="STF40544.1"/>
    </source>
</evidence>
<dbReference type="GO" id="GO:0004808">
    <property type="term" value="F:tRNA (5-methylaminomethyl-2-thiouridylate)(34)-methyltransferase activity"/>
    <property type="evidence" value="ECO:0007669"/>
    <property type="project" value="InterPro"/>
</dbReference>
<keyword evidence="1" id="KW-0963">Cytoplasm</keyword>
<evidence type="ECO:0000256" key="4">
    <source>
        <dbReference type="ARBA" id="ARBA00022679"/>
    </source>
</evidence>
<dbReference type="InterPro" id="IPR029063">
    <property type="entry name" value="SAM-dependent_MTases_sf"/>
</dbReference>
<dbReference type="AlphaFoldDB" id="A0A376L9W0"/>
<protein>
    <submittedName>
        <fullName evidence="12">tRNA U-34 5-methylaminomethyl-2-thiouridine biosynthesis protein MnmC</fullName>
    </submittedName>
</protein>
<organism evidence="12 13">
    <name type="scientific">Escherichia coli</name>
    <dbReference type="NCBI Taxonomy" id="562"/>
    <lineage>
        <taxon>Bacteria</taxon>
        <taxon>Pseudomonadati</taxon>
        <taxon>Pseudomonadota</taxon>
        <taxon>Gammaproteobacteria</taxon>
        <taxon>Enterobacterales</taxon>
        <taxon>Enterobacteriaceae</taxon>
        <taxon>Escherichia</taxon>
    </lineage>
</organism>
<keyword evidence="6" id="KW-0819">tRNA processing</keyword>
<keyword evidence="5" id="KW-0949">S-adenosyl-L-methionine</keyword>
<sequence length="316" mass="35399">MKHYAIQPANLEFNAEGTPVSRDFDDVYFSNDNGLEETRYVFLGGNQLEARFPEHPHPLFVVAESGFGTGLNFLTLWQAFVQFREAHPQAQLQRLHFISFEKFPLARTDLALAHQHWPELAPWAEQLQAQWPMPLPGCHRLLLDEGRVTLDLWFGDINELTSQLDDSLNQKVDAWFLDGFAPAKNPDMWTQNLFNAMARLARPGGTLATFTSAGFVRRGLQEAGFTMQKRKGFGRKREMLCGLMEQTLPLPCSTPWFNRTGSRKREAAIIGGGIASALLSLALLRRGWQVTLYCADEAPAMGASGNRQGGTVSAFK</sequence>
<feature type="domain" description="FAD dependent oxidoreductase" evidence="10">
    <location>
        <begin position="267"/>
        <end position="309"/>
    </location>
</feature>
<gene>
    <name evidence="12" type="primary">mnmC_1</name>
    <name evidence="12" type="ORF">NCTC7928_01102</name>
</gene>
<feature type="domain" description="MnmC-like methyltransferase" evidence="11">
    <location>
        <begin position="118"/>
        <end position="244"/>
    </location>
</feature>
<keyword evidence="9" id="KW-0511">Multifunctional enzyme</keyword>
<dbReference type="Gene3D" id="3.50.50.60">
    <property type="entry name" value="FAD/NAD(P)-binding domain"/>
    <property type="match status" value="1"/>
</dbReference>
<dbReference type="FunFam" id="3.40.50.150:FF:000107">
    <property type="entry name" value="tRNA 5-methylaminomethyl-2-thiouridine biosynthesis bifunctional protein MnmC"/>
    <property type="match status" value="1"/>
</dbReference>
<dbReference type="GO" id="GO:0008033">
    <property type="term" value="P:tRNA processing"/>
    <property type="evidence" value="ECO:0007669"/>
    <property type="project" value="UniProtKB-KW"/>
</dbReference>
<dbReference type="InterPro" id="IPR008471">
    <property type="entry name" value="MnmC-like_methylTransf"/>
</dbReference>
<evidence type="ECO:0000256" key="8">
    <source>
        <dbReference type="ARBA" id="ARBA00023002"/>
    </source>
</evidence>
<dbReference type="GO" id="GO:0032259">
    <property type="term" value="P:methylation"/>
    <property type="evidence" value="ECO:0007669"/>
    <property type="project" value="UniProtKB-KW"/>
</dbReference>
<evidence type="ECO:0000256" key="2">
    <source>
        <dbReference type="ARBA" id="ARBA00022603"/>
    </source>
</evidence>